<reference evidence="3 4" key="1">
    <citation type="submission" date="2015-07" db="EMBL/GenBank/DDBJ databases">
        <authorList>
            <consortium name="Pathogen Informatics"/>
        </authorList>
    </citation>
    <scope>NUCLEOTIDE SEQUENCE [LARGE SCALE GENOMIC DNA]</scope>
    <source>
        <strain evidence="2 3">A316</strain>
        <strain evidence="1 4">A51</strain>
    </source>
</reference>
<accession>A0A655Q075</accession>
<evidence type="ECO:0000313" key="4">
    <source>
        <dbReference type="Proteomes" id="UP000044806"/>
    </source>
</evidence>
<dbReference type="AlphaFoldDB" id="A0A655Q075"/>
<organism evidence="1 4">
    <name type="scientific">Vibrio cholerae</name>
    <dbReference type="NCBI Taxonomy" id="666"/>
    <lineage>
        <taxon>Bacteria</taxon>
        <taxon>Pseudomonadati</taxon>
        <taxon>Pseudomonadota</taxon>
        <taxon>Gammaproteobacteria</taxon>
        <taxon>Vibrionales</taxon>
        <taxon>Vibrionaceae</taxon>
        <taxon>Vibrio</taxon>
    </lineage>
</organism>
<evidence type="ECO:0000313" key="3">
    <source>
        <dbReference type="Proteomes" id="UP000041770"/>
    </source>
</evidence>
<dbReference type="EMBL" id="CWQY01000001">
    <property type="protein sequence ID" value="CSB98882.1"/>
    <property type="molecule type" value="Genomic_DNA"/>
</dbReference>
<sequence length="46" mass="5163">MLITQELFGHITPFQGIANVRTTIINNRAYNQLDFYSFDVDDGGVG</sequence>
<name>A0A655Q075_VIBCL</name>
<dbReference type="Proteomes" id="UP000044806">
    <property type="component" value="Unassembled WGS sequence"/>
</dbReference>
<dbReference type="Proteomes" id="UP000041770">
    <property type="component" value="Unassembled WGS sequence"/>
</dbReference>
<evidence type="ECO:0000313" key="1">
    <source>
        <dbReference type="EMBL" id="CSA33268.1"/>
    </source>
</evidence>
<evidence type="ECO:0000313" key="2">
    <source>
        <dbReference type="EMBL" id="CSB98882.1"/>
    </source>
</evidence>
<protein>
    <submittedName>
        <fullName evidence="1">Uncharacterized protein</fullName>
    </submittedName>
</protein>
<gene>
    <name evidence="1" type="ORF">ERS013165_01337</name>
    <name evidence="2" type="ORF">ERS013200_00271</name>
</gene>
<dbReference type="EMBL" id="CWOW01000005">
    <property type="protein sequence ID" value="CSA33268.1"/>
    <property type="molecule type" value="Genomic_DNA"/>
</dbReference>
<proteinExistence type="predicted"/>